<feature type="domain" description="C-type lectin" evidence="3">
    <location>
        <begin position="179"/>
        <end position="306"/>
    </location>
</feature>
<dbReference type="PANTHER" id="PTHR22801">
    <property type="entry name" value="LITHOSTATHINE"/>
    <property type="match status" value="1"/>
</dbReference>
<dbReference type="InterPro" id="IPR016186">
    <property type="entry name" value="C-type_lectin-like/link_sf"/>
</dbReference>
<name>A0AAD7YGI8_MYTSE</name>
<comment type="caution">
    <text evidence="4">The sequence shown here is derived from an EMBL/GenBank/DDBJ whole genome shotgun (WGS) entry which is preliminary data.</text>
</comment>
<dbReference type="PANTHER" id="PTHR22801:SF63">
    <property type="entry name" value="C-TYPE LECTIN DOMAIN-CONTAINING PROTEIN"/>
    <property type="match status" value="1"/>
</dbReference>
<dbReference type="CDD" id="cd00037">
    <property type="entry name" value="CLECT"/>
    <property type="match status" value="4"/>
</dbReference>
<reference evidence="4" key="1">
    <citation type="submission" date="2023-03" db="EMBL/GenBank/DDBJ databases">
        <title>Chromosome-level genomes of two armyworms, Mythimna separata and Mythimna loreyi, provide insights into the biosynthesis and reception of sex pheromones.</title>
        <authorList>
            <person name="Zhao H."/>
        </authorList>
    </citation>
    <scope>NUCLEOTIDE SEQUENCE</scope>
    <source>
        <strain evidence="4">BeijingLab</strain>
        <tissue evidence="4">Pupa</tissue>
    </source>
</reference>
<dbReference type="InterPro" id="IPR050801">
    <property type="entry name" value="Ca-Dep_Lectins_ImmuneDev"/>
</dbReference>
<dbReference type="InterPro" id="IPR018378">
    <property type="entry name" value="C-type_lectin_CS"/>
</dbReference>
<protein>
    <recommendedName>
        <fullName evidence="3">C-type lectin domain-containing protein</fullName>
    </recommendedName>
</protein>
<dbReference type="Gene3D" id="3.10.100.10">
    <property type="entry name" value="Mannose-Binding Protein A, subunit A"/>
    <property type="match status" value="4"/>
</dbReference>
<keyword evidence="2" id="KW-0732">Signal</keyword>
<evidence type="ECO:0000256" key="2">
    <source>
        <dbReference type="SAM" id="SignalP"/>
    </source>
</evidence>
<feature type="domain" description="C-type lectin" evidence="3">
    <location>
        <begin position="364"/>
        <end position="470"/>
    </location>
</feature>
<accession>A0AAD7YGI8</accession>
<dbReference type="SUPFAM" id="SSF56436">
    <property type="entry name" value="C-type lectin-like"/>
    <property type="match status" value="4"/>
</dbReference>
<dbReference type="PROSITE" id="PS50041">
    <property type="entry name" value="C_TYPE_LECTIN_2"/>
    <property type="match status" value="4"/>
</dbReference>
<dbReference type="InterPro" id="IPR016187">
    <property type="entry name" value="CTDL_fold"/>
</dbReference>
<organism evidence="4 5">
    <name type="scientific">Mythimna separata</name>
    <name type="common">Oriental armyworm</name>
    <name type="synonym">Pseudaletia separata</name>
    <dbReference type="NCBI Taxonomy" id="271217"/>
    <lineage>
        <taxon>Eukaryota</taxon>
        <taxon>Metazoa</taxon>
        <taxon>Ecdysozoa</taxon>
        <taxon>Arthropoda</taxon>
        <taxon>Hexapoda</taxon>
        <taxon>Insecta</taxon>
        <taxon>Pterygota</taxon>
        <taxon>Neoptera</taxon>
        <taxon>Endopterygota</taxon>
        <taxon>Lepidoptera</taxon>
        <taxon>Glossata</taxon>
        <taxon>Ditrysia</taxon>
        <taxon>Noctuoidea</taxon>
        <taxon>Noctuidae</taxon>
        <taxon>Noctuinae</taxon>
        <taxon>Hadenini</taxon>
        <taxon>Mythimna</taxon>
    </lineage>
</organism>
<feature type="domain" description="C-type lectin" evidence="3">
    <location>
        <begin position="47"/>
        <end position="155"/>
    </location>
</feature>
<gene>
    <name evidence="4" type="ORF">PYW07_009903</name>
</gene>
<dbReference type="Pfam" id="PF00059">
    <property type="entry name" value="Lectin_C"/>
    <property type="match status" value="4"/>
</dbReference>
<keyword evidence="1" id="KW-1015">Disulfide bond</keyword>
<evidence type="ECO:0000313" key="4">
    <source>
        <dbReference type="EMBL" id="KAJ8715421.1"/>
    </source>
</evidence>
<proteinExistence type="predicted"/>
<evidence type="ECO:0000259" key="3">
    <source>
        <dbReference type="PROSITE" id="PS50041"/>
    </source>
</evidence>
<keyword evidence="5" id="KW-1185">Reference proteome</keyword>
<evidence type="ECO:0000256" key="1">
    <source>
        <dbReference type="ARBA" id="ARBA00023157"/>
    </source>
</evidence>
<feature type="signal peptide" evidence="2">
    <location>
        <begin position="1"/>
        <end position="21"/>
    </location>
</feature>
<evidence type="ECO:0000313" key="5">
    <source>
        <dbReference type="Proteomes" id="UP001231518"/>
    </source>
</evidence>
<dbReference type="EMBL" id="JARGEI010000018">
    <property type="protein sequence ID" value="KAJ8715421.1"/>
    <property type="molecule type" value="Genomic_DNA"/>
</dbReference>
<dbReference type="PROSITE" id="PS00615">
    <property type="entry name" value="C_TYPE_LECTIN_1"/>
    <property type="match status" value="1"/>
</dbReference>
<dbReference type="Proteomes" id="UP001231518">
    <property type="component" value="Chromosome 24"/>
</dbReference>
<sequence>MNFYLKYLVLLFILNFSCLEGSKLFRCDYLYSSEAKGWFKHHDVPATWADARLQCDLEGAVLASPTTQEIKAEMMTYIMITENELIMYGVFTGIHATFAKGAFYTIDGVPLSKIPHSWARDEPDNKGNNESCLIFYSNGELEDLSCEETRPFICYRSENQEVNINECGTIDSEYRLDARTNKCYKFHPVPRIFTRALFACAAEGGHLAIINSNTEAKVLSEIFAKYPERTLVGAPSKDVAFVGIRDRNKHGDWRTIHGQTLAEAGFGTISPGNPNNTAPGQYCGAIHRFGQLDDVYCDRIAAFFCEKSPDYYATCASQTQMWNDTSTEVSTTISSNEGSKLFRCDYEYSSEAKGWFKHHVIPATWADAQLQCDLEGAILASPTTPEIKSKMTPFINSTGNEMTLDKVFTGIHTIFAKEAFHTIDGVSLSKLPHFWAFKDNNGDKESCLIFDSDGQLAHLSCEETRPFVCYRSESKEFTINECGTFDSEYHLDARTNKCYKFHPVPRIFTSAYFACAAEGGHLAIINSNTEAKVLTEIFAKYPERTLVGAEFKDVAFVGIHDWNEHGDWRTIHGQTLVEAGFSTFSSENPSNAPPGQYCGAIYRFGQLDDMFCDRAAAFFCEKSPDYNATCASLYTEW</sequence>
<feature type="chain" id="PRO_5042273892" description="C-type lectin domain-containing protein" evidence="2">
    <location>
        <begin position="22"/>
        <end position="637"/>
    </location>
</feature>
<dbReference type="AlphaFoldDB" id="A0AAD7YGI8"/>
<dbReference type="SMART" id="SM00034">
    <property type="entry name" value="CLECT"/>
    <property type="match status" value="4"/>
</dbReference>
<feature type="domain" description="C-type lectin" evidence="3">
    <location>
        <begin position="494"/>
        <end position="621"/>
    </location>
</feature>
<dbReference type="InterPro" id="IPR001304">
    <property type="entry name" value="C-type_lectin-like"/>
</dbReference>